<keyword evidence="4" id="KW-1185">Reference proteome</keyword>
<organism evidence="3 4">
    <name type="scientific">Leucocoprinus birnbaumii</name>
    <dbReference type="NCBI Taxonomy" id="56174"/>
    <lineage>
        <taxon>Eukaryota</taxon>
        <taxon>Fungi</taxon>
        <taxon>Dikarya</taxon>
        <taxon>Basidiomycota</taxon>
        <taxon>Agaricomycotina</taxon>
        <taxon>Agaricomycetes</taxon>
        <taxon>Agaricomycetidae</taxon>
        <taxon>Agaricales</taxon>
        <taxon>Agaricineae</taxon>
        <taxon>Agaricaceae</taxon>
        <taxon>Leucocoprinus</taxon>
    </lineage>
</organism>
<dbReference type="SMART" id="SM01100">
    <property type="entry name" value="CRAL_TRIO_N"/>
    <property type="match status" value="1"/>
</dbReference>
<feature type="domain" description="CRAL-TRIO" evidence="2">
    <location>
        <begin position="141"/>
        <end position="295"/>
    </location>
</feature>
<feature type="compositionally biased region" description="Polar residues" evidence="1">
    <location>
        <begin position="1"/>
        <end position="12"/>
    </location>
</feature>
<sequence>MSSQDVESTTDTKVYLPLPPPDNLYTENPQAELTEQEKEAYDTVLGHFTASDYKLPGYESSEEGEAAGESEKSEGEGGAEGEKRKWTSELIEEEKFWLSYECILRYLRASKWKTQVAIQRLESTLKWRREYGLYDFLTSDLISVEGETGKGILFGFDVKGRPGFYMIPSRQNTQEGPRQIQFTVWLLERCIDLMPAGVENLAILLNFAAKAKNPSMSVSRAVLNILQDHYPERMGVALIINVPFLVNAFFKLIMPFVDPVTREKVKFNPKVIEDGFVGKEQLMEEWWGGDNDFEYNHEKYFPELVRMTTERKERWVAKWKEIGGEIGIKEWEYKRE</sequence>
<dbReference type="GO" id="GO:0008526">
    <property type="term" value="F:phosphatidylinositol transfer activity"/>
    <property type="evidence" value="ECO:0007669"/>
    <property type="project" value="TreeGrafter"/>
</dbReference>
<dbReference type="InterPro" id="IPR036273">
    <property type="entry name" value="CRAL/TRIO_N_dom_sf"/>
</dbReference>
<dbReference type="PROSITE" id="PS50191">
    <property type="entry name" value="CRAL_TRIO"/>
    <property type="match status" value="1"/>
</dbReference>
<dbReference type="Proteomes" id="UP001213000">
    <property type="component" value="Unassembled WGS sequence"/>
</dbReference>
<reference evidence="3" key="1">
    <citation type="submission" date="2022-07" db="EMBL/GenBank/DDBJ databases">
        <title>Genome Sequence of Leucocoprinus birnbaumii.</title>
        <authorList>
            <person name="Buettner E."/>
        </authorList>
    </citation>
    <scope>NUCLEOTIDE SEQUENCE</scope>
    <source>
        <strain evidence="3">VT141</strain>
    </source>
</reference>
<evidence type="ECO:0000259" key="2">
    <source>
        <dbReference type="PROSITE" id="PS50191"/>
    </source>
</evidence>
<dbReference type="Gene3D" id="3.40.525.10">
    <property type="entry name" value="CRAL-TRIO lipid binding domain"/>
    <property type="match status" value="1"/>
</dbReference>
<dbReference type="Pfam" id="PF03765">
    <property type="entry name" value="CRAL_TRIO_N"/>
    <property type="match status" value="1"/>
</dbReference>
<dbReference type="EMBL" id="JANIEX010000674">
    <property type="protein sequence ID" value="KAJ3564306.1"/>
    <property type="molecule type" value="Genomic_DNA"/>
</dbReference>
<evidence type="ECO:0000313" key="4">
    <source>
        <dbReference type="Proteomes" id="UP001213000"/>
    </source>
</evidence>
<protein>
    <recommendedName>
        <fullName evidence="2">CRAL-TRIO domain-containing protein</fullName>
    </recommendedName>
</protein>
<dbReference type="PANTHER" id="PTHR45824">
    <property type="entry name" value="GH16843P"/>
    <property type="match status" value="1"/>
</dbReference>
<dbReference type="SUPFAM" id="SSF52087">
    <property type="entry name" value="CRAL/TRIO domain"/>
    <property type="match status" value="1"/>
</dbReference>
<dbReference type="SMART" id="SM00516">
    <property type="entry name" value="SEC14"/>
    <property type="match status" value="1"/>
</dbReference>
<dbReference type="InterPro" id="IPR036865">
    <property type="entry name" value="CRAL-TRIO_dom_sf"/>
</dbReference>
<dbReference type="InterPro" id="IPR001251">
    <property type="entry name" value="CRAL-TRIO_dom"/>
</dbReference>
<gene>
    <name evidence="3" type="ORF">NP233_g8380</name>
</gene>
<proteinExistence type="predicted"/>
<feature type="region of interest" description="Disordered" evidence="1">
    <location>
        <begin position="1"/>
        <end position="39"/>
    </location>
</feature>
<evidence type="ECO:0000313" key="3">
    <source>
        <dbReference type="EMBL" id="KAJ3564306.1"/>
    </source>
</evidence>
<dbReference type="InterPro" id="IPR011074">
    <property type="entry name" value="CRAL/TRIO_N_dom"/>
</dbReference>
<dbReference type="AlphaFoldDB" id="A0AAD5VSX2"/>
<dbReference type="PANTHER" id="PTHR45824:SF29">
    <property type="entry name" value="GH16843P"/>
    <property type="match status" value="1"/>
</dbReference>
<dbReference type="Pfam" id="PF00650">
    <property type="entry name" value="CRAL_TRIO"/>
    <property type="match status" value="1"/>
</dbReference>
<comment type="caution">
    <text evidence="3">The sequence shown here is derived from an EMBL/GenBank/DDBJ whole genome shotgun (WGS) entry which is preliminary data.</text>
</comment>
<dbReference type="InterPro" id="IPR052578">
    <property type="entry name" value="PI_Transfer_CRAL-TRIO"/>
</dbReference>
<name>A0AAD5VSX2_9AGAR</name>
<evidence type="ECO:0000256" key="1">
    <source>
        <dbReference type="SAM" id="MobiDB-lite"/>
    </source>
</evidence>
<dbReference type="SUPFAM" id="SSF46938">
    <property type="entry name" value="CRAL/TRIO N-terminal domain"/>
    <property type="match status" value="1"/>
</dbReference>
<feature type="compositionally biased region" description="Basic and acidic residues" evidence="1">
    <location>
        <begin position="69"/>
        <end position="84"/>
    </location>
</feature>
<feature type="region of interest" description="Disordered" evidence="1">
    <location>
        <begin position="54"/>
        <end position="84"/>
    </location>
</feature>
<accession>A0AAD5VSX2</accession>
<dbReference type="CDD" id="cd00170">
    <property type="entry name" value="SEC14"/>
    <property type="match status" value="1"/>
</dbReference>